<comment type="caution">
    <text evidence="4">The sequence shown here is derived from an EMBL/GenBank/DDBJ whole genome shotgun (WGS) entry which is preliminary data.</text>
</comment>
<dbReference type="RefSeq" id="WP_136612638.1">
    <property type="nucleotide sequence ID" value="NZ_CP039611.1"/>
</dbReference>
<dbReference type="Gene3D" id="3.40.30.10">
    <property type="entry name" value="Glutaredoxin"/>
    <property type="match status" value="1"/>
</dbReference>
<name>A0ABS7VH13_9GAMM</name>
<dbReference type="SUPFAM" id="SSF52833">
    <property type="entry name" value="Thioredoxin-like"/>
    <property type="match status" value="1"/>
</dbReference>
<dbReference type="CDD" id="cd02968">
    <property type="entry name" value="SCO"/>
    <property type="match status" value="1"/>
</dbReference>
<dbReference type="Pfam" id="PF02630">
    <property type="entry name" value="SCO1-SenC"/>
    <property type="match status" value="1"/>
</dbReference>
<dbReference type="PANTHER" id="PTHR12151">
    <property type="entry name" value="ELECTRON TRANSPORT PROTIN SCO1/SENC FAMILY MEMBER"/>
    <property type="match status" value="1"/>
</dbReference>
<dbReference type="Proteomes" id="UP000774958">
    <property type="component" value="Unassembled WGS sequence"/>
</dbReference>
<protein>
    <submittedName>
        <fullName evidence="4">SCO family protein</fullName>
    </submittedName>
</protein>
<evidence type="ECO:0000256" key="2">
    <source>
        <dbReference type="ARBA" id="ARBA00023008"/>
    </source>
</evidence>
<reference evidence="4 5" key="1">
    <citation type="submission" date="2021-09" db="EMBL/GenBank/DDBJ databases">
        <title>Aeromonas schubertii isolated from Asian sea bass.</title>
        <authorList>
            <person name="Pinpimai K."/>
        </authorList>
    </citation>
    <scope>NUCLEOTIDE SEQUENCE [LARGE SCALE GENOMIC DNA]</scope>
    <source>
        <strain evidence="4 5">CHULA2021a</strain>
    </source>
</reference>
<comment type="similarity">
    <text evidence="1">Belongs to the SCO1/2 family.</text>
</comment>
<accession>A0ABS7VH13</accession>
<keyword evidence="5" id="KW-1185">Reference proteome</keyword>
<feature type="domain" description="Thioredoxin" evidence="3">
    <location>
        <begin position="38"/>
        <end position="205"/>
    </location>
</feature>
<dbReference type="PROSITE" id="PS51352">
    <property type="entry name" value="THIOREDOXIN_2"/>
    <property type="match status" value="1"/>
</dbReference>
<dbReference type="InterPro" id="IPR036249">
    <property type="entry name" value="Thioredoxin-like_sf"/>
</dbReference>
<evidence type="ECO:0000259" key="3">
    <source>
        <dbReference type="PROSITE" id="PS51352"/>
    </source>
</evidence>
<sequence>MTKWRSTLVIVALSLVLAGALLYPTLRQPSMPESATYFTPARMVNVFTLQRSDGTPFTREALLGHWSFVFIGYTFCPDICPTTLSDLRGIYPELKRVDERSQVIFVSVDPQRDDMARLTTYTQFFNPEFVAVSGSQSNLFPFVRNLGLVYSIVDEHDAKNYLVDHSASIVLINPKGEIQAVFRPDMAPGQPPRVSMAKMASDFAKIRTLALAS</sequence>
<gene>
    <name evidence="4" type="ORF">LA374_18795</name>
</gene>
<evidence type="ECO:0000313" key="5">
    <source>
        <dbReference type="Proteomes" id="UP000774958"/>
    </source>
</evidence>
<evidence type="ECO:0000313" key="4">
    <source>
        <dbReference type="EMBL" id="MBZ6068233.1"/>
    </source>
</evidence>
<dbReference type="InterPro" id="IPR013766">
    <property type="entry name" value="Thioredoxin_domain"/>
</dbReference>
<proteinExistence type="inferred from homology"/>
<dbReference type="PANTHER" id="PTHR12151:SF25">
    <property type="entry name" value="LINALOOL DEHYDRATASE_ISOMERASE DOMAIN-CONTAINING PROTEIN"/>
    <property type="match status" value="1"/>
</dbReference>
<keyword evidence="2" id="KW-0186">Copper</keyword>
<evidence type="ECO:0000256" key="1">
    <source>
        <dbReference type="ARBA" id="ARBA00010996"/>
    </source>
</evidence>
<organism evidence="4 5">
    <name type="scientific">Aeromonas schubertii</name>
    <dbReference type="NCBI Taxonomy" id="652"/>
    <lineage>
        <taxon>Bacteria</taxon>
        <taxon>Pseudomonadati</taxon>
        <taxon>Pseudomonadota</taxon>
        <taxon>Gammaproteobacteria</taxon>
        <taxon>Aeromonadales</taxon>
        <taxon>Aeromonadaceae</taxon>
        <taxon>Aeromonas</taxon>
    </lineage>
</organism>
<dbReference type="EMBL" id="JAIRBT010000037">
    <property type="protein sequence ID" value="MBZ6068233.1"/>
    <property type="molecule type" value="Genomic_DNA"/>
</dbReference>
<dbReference type="InterPro" id="IPR003782">
    <property type="entry name" value="SCO1/SenC"/>
</dbReference>